<proteinExistence type="predicted"/>
<feature type="region of interest" description="Disordered" evidence="1">
    <location>
        <begin position="1"/>
        <end position="67"/>
    </location>
</feature>
<dbReference type="Proteomes" id="UP000613740">
    <property type="component" value="Unassembled WGS sequence"/>
</dbReference>
<reference evidence="2" key="1">
    <citation type="journal article" date="2020" name="bioRxiv">
        <title>Comparative genomics of Chlamydomonas.</title>
        <authorList>
            <person name="Craig R.J."/>
            <person name="Hasan A.R."/>
            <person name="Ness R.W."/>
            <person name="Keightley P.D."/>
        </authorList>
    </citation>
    <scope>NUCLEOTIDE SEQUENCE</scope>
    <source>
        <strain evidence="2">CCAP 11/173</strain>
    </source>
</reference>
<evidence type="ECO:0000256" key="1">
    <source>
        <dbReference type="SAM" id="MobiDB-lite"/>
    </source>
</evidence>
<name>A0A835WV34_9CHLO</name>
<comment type="caution">
    <text evidence="2">The sequence shown here is derived from an EMBL/GenBank/DDBJ whole genome shotgun (WGS) entry which is preliminary data.</text>
</comment>
<feature type="compositionally biased region" description="Low complexity" evidence="1">
    <location>
        <begin position="37"/>
        <end position="67"/>
    </location>
</feature>
<dbReference type="OrthoDB" id="544763at2759"/>
<evidence type="ECO:0000313" key="2">
    <source>
        <dbReference type="EMBL" id="KAG2453962.1"/>
    </source>
</evidence>
<accession>A0A835WV34</accession>
<feature type="compositionally biased region" description="Low complexity" evidence="1">
    <location>
        <begin position="106"/>
        <end position="146"/>
    </location>
</feature>
<protein>
    <submittedName>
        <fullName evidence="2">Uncharacterized protein</fullName>
    </submittedName>
</protein>
<keyword evidence="3" id="KW-1185">Reference proteome</keyword>
<evidence type="ECO:0000313" key="3">
    <source>
        <dbReference type="Proteomes" id="UP000613740"/>
    </source>
</evidence>
<organism evidence="2 3">
    <name type="scientific">Chlamydomonas schloesseri</name>
    <dbReference type="NCBI Taxonomy" id="2026947"/>
    <lineage>
        <taxon>Eukaryota</taxon>
        <taxon>Viridiplantae</taxon>
        <taxon>Chlorophyta</taxon>
        <taxon>core chlorophytes</taxon>
        <taxon>Chlorophyceae</taxon>
        <taxon>CS clade</taxon>
        <taxon>Chlamydomonadales</taxon>
        <taxon>Chlamydomonadaceae</taxon>
        <taxon>Chlamydomonas</taxon>
    </lineage>
</organism>
<sequence length="791" mass="82029">MGLQTEARGSPSSKRSPLRDGSGAAGRGPRRSQAHPASAGESQWQQQQQGVSGAARRELAQAGAGDAAPVLAALRRLAYLDGAAAAEAVAAAEAEAAGTGIPSPSPSASPNNPNTATSAASAASAATPQQQQLQQPKRPRPSQLPQPRGVLLAHLRHVTAMPSATRLRAVMELHSGAGRWLASHLVAYPALNASSLGAWAAGANDFLELFLRRHYGMELQPVEQHQEGAVAVAVEGPGAGGRGLLHQGAGADEQDAAGGEGAEQAGAATQPAQQWQLRQQPAQRRGLQQTRTEAAGAGAGGAGLGTAAVVPRFRTVAVAVQVAGNGGAAGAAAGGAAAGRGGRSAGGGAGAMQARVLLSPGPGLPLLRRVLLSQLVTAWLTGDLTESDLAAPQAATAAAAGSGQANGTEAGGRAAAPGFLLSRMFALLYAIHRQSVEARGVLQHLHISKSGGTSWGEAADANRCVSPPTLGKHVKGFGDECRWIDMPTYLGVSRGHRILWGRWGMTERPDNARTCRQRFAAVAAPGAGYSFISNEYTLLAEAGGMYEAHLCPQFVNVVTVREPLRRQQSHLRFMLTLIRAYWLKRNPEDGEQMFDRVMCGANASFVRQLAPPVADNYMLRSFLGEAGFHSPPDSLHGPEPLAAACDQLLQFDLVLDLDAGGGVAAEVMALGLGWNTTLAEAHTLATDSLHYFRKLDYAACHPADEALREIRAAQGPDRKLYSFARLVNQLDVMWLEAAAAILSPAESTAAAAAAGRGEGLGCGWLHRGANGSALAAALGPQRLQHWLNPVA</sequence>
<gene>
    <name evidence="2" type="ORF">HYH02_001009</name>
</gene>
<dbReference type="EMBL" id="JAEHOD010000002">
    <property type="protein sequence ID" value="KAG2453962.1"/>
    <property type="molecule type" value="Genomic_DNA"/>
</dbReference>
<feature type="compositionally biased region" description="Low complexity" evidence="1">
    <location>
        <begin position="262"/>
        <end position="285"/>
    </location>
</feature>
<feature type="region of interest" description="Disordered" evidence="1">
    <location>
        <begin position="98"/>
        <end position="146"/>
    </location>
</feature>
<dbReference type="AlphaFoldDB" id="A0A835WV34"/>
<feature type="region of interest" description="Disordered" evidence="1">
    <location>
        <begin position="241"/>
        <end position="301"/>
    </location>
</feature>